<accession>A0ABV5FWR1</accession>
<gene>
    <name evidence="1" type="ORF">ACFFX0_07685</name>
</gene>
<organism evidence="1 2">
    <name type="scientific">Citricoccus parietis</name>
    <dbReference type="NCBI Taxonomy" id="592307"/>
    <lineage>
        <taxon>Bacteria</taxon>
        <taxon>Bacillati</taxon>
        <taxon>Actinomycetota</taxon>
        <taxon>Actinomycetes</taxon>
        <taxon>Micrococcales</taxon>
        <taxon>Micrococcaceae</taxon>
        <taxon>Citricoccus</taxon>
    </lineage>
</organism>
<reference evidence="1 2" key="1">
    <citation type="submission" date="2024-09" db="EMBL/GenBank/DDBJ databases">
        <authorList>
            <person name="Sun Q."/>
            <person name="Mori K."/>
        </authorList>
    </citation>
    <scope>NUCLEOTIDE SEQUENCE [LARGE SCALE GENOMIC DNA]</scope>
    <source>
        <strain evidence="1 2">CCM 7609</strain>
    </source>
</reference>
<name>A0ABV5FWR1_9MICC</name>
<dbReference type="EMBL" id="JBHMFI010000001">
    <property type="protein sequence ID" value="MFB9071079.1"/>
    <property type="molecule type" value="Genomic_DNA"/>
</dbReference>
<evidence type="ECO:0000313" key="2">
    <source>
        <dbReference type="Proteomes" id="UP001589575"/>
    </source>
</evidence>
<keyword evidence="2" id="KW-1185">Reference proteome</keyword>
<dbReference type="Proteomes" id="UP001589575">
    <property type="component" value="Unassembled WGS sequence"/>
</dbReference>
<evidence type="ECO:0000313" key="1">
    <source>
        <dbReference type="EMBL" id="MFB9071079.1"/>
    </source>
</evidence>
<comment type="caution">
    <text evidence="1">The sequence shown here is derived from an EMBL/GenBank/DDBJ whole genome shotgun (WGS) entry which is preliminary data.</text>
</comment>
<sequence length="69" mass="7389">METAAATAISSIEVAWNPWSTKTCRAASSNCLRRSSRGNLDWRTGEVLTVMPFWNDPSGADGAGQSTGR</sequence>
<proteinExistence type="predicted"/>
<protein>
    <submittedName>
        <fullName evidence="1">Uncharacterized protein</fullName>
    </submittedName>
</protein>